<evidence type="ECO:0000313" key="2">
    <source>
        <dbReference type="EMBL" id="GED07317.1"/>
    </source>
</evidence>
<evidence type="ECO:0000256" key="1">
    <source>
        <dbReference type="SAM" id="Phobius"/>
    </source>
</evidence>
<dbReference type="EMBL" id="BJNY01000018">
    <property type="protein sequence ID" value="GED07317.1"/>
    <property type="molecule type" value="Genomic_DNA"/>
</dbReference>
<dbReference type="Proteomes" id="UP000316612">
    <property type="component" value="Unassembled WGS sequence"/>
</dbReference>
<organism evidence="2 3">
    <name type="scientific">Glutamicibacter uratoxydans</name>
    <name type="common">Arthrobacter uratoxydans</name>
    <dbReference type="NCBI Taxonomy" id="43667"/>
    <lineage>
        <taxon>Bacteria</taxon>
        <taxon>Bacillati</taxon>
        <taxon>Actinomycetota</taxon>
        <taxon>Actinomycetes</taxon>
        <taxon>Micrococcales</taxon>
        <taxon>Micrococcaceae</taxon>
        <taxon>Glutamicibacter</taxon>
    </lineage>
</organism>
<dbReference type="AlphaFoldDB" id="A0A4Y4DRS2"/>
<feature type="transmembrane region" description="Helical" evidence="1">
    <location>
        <begin position="141"/>
        <end position="159"/>
    </location>
</feature>
<protein>
    <submittedName>
        <fullName evidence="2">Uncharacterized protein</fullName>
    </submittedName>
</protein>
<accession>A0A4Y4DRS2</accession>
<keyword evidence="1" id="KW-1133">Transmembrane helix</keyword>
<proteinExistence type="predicted"/>
<sequence length="211" mass="23795">MLQYELGEDLQRVDEPSGNPVALCVIHVDLLPHSPLGQTEAVRSQLHGMSTVRMRSAAIRSMPPGIELQRASRVARIVNNPQFIVYLVVFVYSSLRALPVVFIKQFHGSLLVLWSIDIVTAIPYTWGVLAMLFAKRWQTRALGTLTTLATFISPYVYFWLHGRHYPPYVAVVIAALTLLSVLTEFGKFRHERRLRARYSSVKNVPAQPLAA</sequence>
<feature type="transmembrane region" description="Helical" evidence="1">
    <location>
        <begin position="165"/>
        <end position="185"/>
    </location>
</feature>
<keyword evidence="1" id="KW-0472">Membrane</keyword>
<keyword evidence="1" id="KW-0812">Transmembrane</keyword>
<gene>
    <name evidence="2" type="ORF">AUR04nite_28490</name>
</gene>
<evidence type="ECO:0000313" key="3">
    <source>
        <dbReference type="Proteomes" id="UP000316612"/>
    </source>
</evidence>
<name>A0A4Y4DRS2_GLUUR</name>
<keyword evidence="3" id="KW-1185">Reference proteome</keyword>
<feature type="transmembrane region" description="Helical" evidence="1">
    <location>
        <begin position="83"/>
        <end position="103"/>
    </location>
</feature>
<comment type="caution">
    <text evidence="2">The sequence shown here is derived from an EMBL/GenBank/DDBJ whole genome shotgun (WGS) entry which is preliminary data.</text>
</comment>
<feature type="transmembrane region" description="Helical" evidence="1">
    <location>
        <begin position="109"/>
        <end position="134"/>
    </location>
</feature>
<reference evidence="2 3" key="1">
    <citation type="submission" date="2019-06" db="EMBL/GenBank/DDBJ databases">
        <title>Whole genome shotgun sequence of Glutamicibacter uratoxydans NBRC 15515.</title>
        <authorList>
            <person name="Hosoyama A."/>
            <person name="Uohara A."/>
            <person name="Ohji S."/>
            <person name="Ichikawa N."/>
        </authorList>
    </citation>
    <scope>NUCLEOTIDE SEQUENCE [LARGE SCALE GENOMIC DNA]</scope>
    <source>
        <strain evidence="2 3">NBRC 15515</strain>
    </source>
</reference>